<comment type="subcellular location">
    <subcellularLocation>
        <location evidence="1">Nucleus</location>
    </subcellularLocation>
</comment>
<dbReference type="InterPro" id="IPR011146">
    <property type="entry name" value="HIT-like"/>
</dbReference>
<dbReference type="InterPro" id="IPR036398">
    <property type="entry name" value="CA_dom_sf"/>
</dbReference>
<dbReference type="GO" id="GO:0003697">
    <property type="term" value="F:single-stranded DNA binding"/>
    <property type="evidence" value="ECO:0007669"/>
    <property type="project" value="TreeGrafter"/>
</dbReference>
<dbReference type="GO" id="GO:0030983">
    <property type="term" value="F:mismatched DNA binding"/>
    <property type="evidence" value="ECO:0007669"/>
    <property type="project" value="TreeGrafter"/>
</dbReference>
<gene>
    <name evidence="11" type="ORF">IFM89_012274</name>
</gene>
<dbReference type="Gene3D" id="3.30.428.10">
    <property type="entry name" value="HIT-like"/>
    <property type="match status" value="1"/>
</dbReference>
<dbReference type="Pfam" id="PF16278">
    <property type="entry name" value="zf-C2HE"/>
    <property type="match status" value="1"/>
</dbReference>
<dbReference type="FunFam" id="3.40.50.300:FF:002337">
    <property type="entry name" value="Transcription factor bHLH140"/>
    <property type="match status" value="1"/>
</dbReference>
<dbReference type="SUPFAM" id="SSF52540">
    <property type="entry name" value="P-loop containing nucleoside triphosphate hydrolases"/>
    <property type="match status" value="1"/>
</dbReference>
<sequence length="848" mass="93252">MGGSSDHESNGINYAFQQCHWHSPSEHTINGKREPIEKKDDNGFTFESVLFESLWTLGQRDRERSLAEDEQLFLSFSNEEDMEMDSEMIPQEEMEKNTKGVIVILMGAPGSGKSTFCENVIKAAKRTWVRVCQDTIGNGKSGTKAQCLKSAVEALKDGKSVFIDRCNIDRQQRAEFVKLGGPQVDVHAVVLDLPARLCISRSVKRTGHEGNLQGGKAAAVVNRMLQNKELPKLNEGFSRITFCQNDTDIQGVVNTYTALGPRDTLPLGCFGQKNPGAMVQLGIMKFLKKVENPAKDSNVNCSHGTVSNEETEEPAGKECKETTPSAVQNSNQEIKMDENLPLDSSAAVISETSSSGSTLAFPSISTADFQFNLEKASDVIVEEVENFFNKVENVKLVLVDLTHRSKILALVRAKALQKNIDPAKFLTFVGDITQLYTLGGLRCNVIANAANWRLKPGGGGVNAAIFNAAGPSLEAATEKLAGSLAPGSALVVPLPLTSPLYKKEGVTHVIHVLGPNMNPHRPNFLNNDYNKGCNVLRKAYSSLFEGFASAVNKQITEKGCGEDLPQRQPTSDFSNNNQKIKRGATYDSERNKKCKGLDGEPGNQHVFSESNESVCLSGSTSAKKRNPQLDNDNAGGETPKSWGSWAQGLHHIAIHPEKYSNVVIEMVDDVVVLNDLYPKAQNHLLVLARKDGLDHLADVGEEHLQLLRTMHAVGVKWARKFSSDDASLIFRLGYHSTPSMQQLHLHVISQDFNSTHLKNKKHWNSFTTAFFRDSVDVIDEISKYGKARLNNDEKLLSMELRCHRCRSAHPNIPRLKSHISKCRAPFPPSLLQEGHLIPAPPSGAETEA</sequence>
<dbReference type="Proteomes" id="UP000631114">
    <property type="component" value="Unassembled WGS sequence"/>
</dbReference>
<dbReference type="InterPro" id="IPR032566">
    <property type="entry name" value="Znf-C2HE"/>
</dbReference>
<dbReference type="PANTHER" id="PTHR12486:SF4">
    <property type="entry name" value="APRATAXIN"/>
    <property type="match status" value="1"/>
</dbReference>
<proteinExistence type="predicted"/>
<dbReference type="AlphaFoldDB" id="A0A835LI80"/>
<evidence type="ECO:0000313" key="12">
    <source>
        <dbReference type="Proteomes" id="UP000631114"/>
    </source>
</evidence>
<dbReference type="GO" id="GO:0003725">
    <property type="term" value="F:double-stranded RNA binding"/>
    <property type="evidence" value="ECO:0007669"/>
    <property type="project" value="TreeGrafter"/>
</dbReference>
<evidence type="ECO:0000256" key="3">
    <source>
        <dbReference type="ARBA" id="ARBA00022771"/>
    </source>
</evidence>
<dbReference type="InterPro" id="IPR043472">
    <property type="entry name" value="Macro_dom-like"/>
</dbReference>
<evidence type="ECO:0008006" key="13">
    <source>
        <dbReference type="Google" id="ProtNLM"/>
    </source>
</evidence>
<comment type="caution">
    <text evidence="11">The sequence shown here is derived from an EMBL/GenBank/DDBJ whole genome shotgun (WGS) entry which is preliminary data.</text>
</comment>
<feature type="compositionally biased region" description="Polar residues" evidence="8">
    <location>
        <begin position="298"/>
        <end position="308"/>
    </location>
</feature>
<evidence type="ECO:0000256" key="1">
    <source>
        <dbReference type="ARBA" id="ARBA00004123"/>
    </source>
</evidence>
<dbReference type="GO" id="GO:1990165">
    <property type="term" value="F:single-strand break-containing DNA binding"/>
    <property type="evidence" value="ECO:0007669"/>
    <property type="project" value="TreeGrafter"/>
</dbReference>
<dbReference type="SUPFAM" id="SSF51069">
    <property type="entry name" value="Carbonic anhydrase"/>
    <property type="match status" value="1"/>
</dbReference>
<dbReference type="GO" id="GO:0000012">
    <property type="term" value="P:single strand break repair"/>
    <property type="evidence" value="ECO:0007669"/>
    <property type="project" value="TreeGrafter"/>
</dbReference>
<keyword evidence="5" id="KW-0238">DNA-binding</keyword>
<evidence type="ECO:0000256" key="6">
    <source>
        <dbReference type="ARBA" id="ARBA00023242"/>
    </source>
</evidence>
<dbReference type="PROSITE" id="PS51154">
    <property type="entry name" value="MACRO"/>
    <property type="match status" value="1"/>
</dbReference>
<comment type="caution">
    <text evidence="7">Lacks conserved residue(s) required for the propagation of feature annotation.</text>
</comment>
<dbReference type="SUPFAM" id="SSF54197">
    <property type="entry name" value="HIT-like"/>
    <property type="match status" value="1"/>
</dbReference>
<feature type="region of interest" description="Disordered" evidence="8">
    <location>
        <begin position="298"/>
        <end position="329"/>
    </location>
</feature>
<dbReference type="SMART" id="SM00506">
    <property type="entry name" value="A1pp"/>
    <property type="match status" value="1"/>
</dbReference>
<dbReference type="Gene3D" id="3.40.220.10">
    <property type="entry name" value="Leucine Aminopeptidase, subunit E, domain 1"/>
    <property type="match status" value="2"/>
</dbReference>
<dbReference type="SUPFAM" id="SSF52949">
    <property type="entry name" value="Macro domain-like"/>
    <property type="match status" value="2"/>
</dbReference>
<dbReference type="InterPro" id="IPR002589">
    <property type="entry name" value="Macro_dom"/>
</dbReference>
<evidence type="ECO:0000256" key="5">
    <source>
        <dbReference type="ARBA" id="ARBA00023125"/>
    </source>
</evidence>
<keyword evidence="6" id="KW-0539">Nucleus</keyword>
<feature type="compositionally biased region" description="Polar residues" evidence="8">
    <location>
        <begin position="567"/>
        <end position="578"/>
    </location>
</feature>
<dbReference type="InterPro" id="IPR019808">
    <property type="entry name" value="Histidine_triad_CS"/>
</dbReference>
<dbReference type="GO" id="GO:0047627">
    <property type="term" value="F:adenylylsulfatase activity"/>
    <property type="evidence" value="ECO:0007669"/>
    <property type="project" value="UniProtKB-ARBA"/>
</dbReference>
<accession>A0A835LI80</accession>
<keyword evidence="3" id="KW-0863">Zinc-finger</keyword>
<evidence type="ECO:0000256" key="4">
    <source>
        <dbReference type="ARBA" id="ARBA00022833"/>
    </source>
</evidence>
<protein>
    <recommendedName>
        <fullName evidence="13">Transcription factor bHLH140</fullName>
    </recommendedName>
</protein>
<evidence type="ECO:0000256" key="2">
    <source>
        <dbReference type="ARBA" id="ARBA00022723"/>
    </source>
</evidence>
<evidence type="ECO:0000256" key="8">
    <source>
        <dbReference type="SAM" id="MobiDB-lite"/>
    </source>
</evidence>
<feature type="region of interest" description="Disordered" evidence="8">
    <location>
        <begin position="560"/>
        <end position="591"/>
    </location>
</feature>
<evidence type="ECO:0000313" key="11">
    <source>
        <dbReference type="EMBL" id="KAF9596543.1"/>
    </source>
</evidence>
<dbReference type="GO" id="GO:0033699">
    <property type="term" value="F:DNA 5'-adenosine monophosphate hydrolase activity"/>
    <property type="evidence" value="ECO:0007669"/>
    <property type="project" value="TreeGrafter"/>
</dbReference>
<feature type="domain" description="HIT" evidence="9">
    <location>
        <begin position="649"/>
        <end position="757"/>
    </location>
</feature>
<dbReference type="PROSITE" id="PS00892">
    <property type="entry name" value="HIT_1"/>
    <property type="match status" value="1"/>
</dbReference>
<dbReference type="OrthoDB" id="3512845at2759"/>
<dbReference type="Gene3D" id="3.10.200.10">
    <property type="entry name" value="Alpha carbonic anhydrase"/>
    <property type="match status" value="1"/>
</dbReference>
<reference evidence="11 12" key="1">
    <citation type="submission" date="2020-10" db="EMBL/GenBank/DDBJ databases">
        <title>The Coptis chinensis genome and diversification of protoberbering-type alkaloids.</title>
        <authorList>
            <person name="Wang B."/>
            <person name="Shu S."/>
            <person name="Song C."/>
            <person name="Liu Y."/>
        </authorList>
    </citation>
    <scope>NUCLEOTIDE SEQUENCE [LARGE SCALE GENOMIC DNA]</scope>
    <source>
        <strain evidence="11">HL-2020</strain>
        <tissue evidence="11">Leaf</tissue>
    </source>
</reference>
<dbReference type="Pfam" id="PF11969">
    <property type="entry name" value="DcpS_C"/>
    <property type="match status" value="1"/>
</dbReference>
<keyword evidence="12" id="KW-1185">Reference proteome</keyword>
<dbReference type="PANTHER" id="PTHR12486">
    <property type="entry name" value="APRATAXIN-RELATED"/>
    <property type="match status" value="1"/>
</dbReference>
<dbReference type="GO" id="GO:0005634">
    <property type="term" value="C:nucleus"/>
    <property type="evidence" value="ECO:0007669"/>
    <property type="project" value="UniProtKB-SubCell"/>
</dbReference>
<dbReference type="GO" id="GO:0008270">
    <property type="term" value="F:zinc ion binding"/>
    <property type="evidence" value="ECO:0007669"/>
    <property type="project" value="UniProtKB-KW"/>
</dbReference>
<dbReference type="Gene3D" id="3.40.50.300">
    <property type="entry name" value="P-loop containing nucleotide triphosphate hydrolases"/>
    <property type="match status" value="1"/>
</dbReference>
<keyword evidence="2" id="KW-0479">Metal-binding</keyword>
<name>A0A835LI80_9MAGN</name>
<dbReference type="FunFam" id="3.40.220.10:FF:000020">
    <property type="entry name" value="Transcription factor bHLH140"/>
    <property type="match status" value="1"/>
</dbReference>
<dbReference type="PROSITE" id="PS51084">
    <property type="entry name" value="HIT_2"/>
    <property type="match status" value="1"/>
</dbReference>
<evidence type="ECO:0000259" key="10">
    <source>
        <dbReference type="PROSITE" id="PS51154"/>
    </source>
</evidence>
<evidence type="ECO:0000256" key="7">
    <source>
        <dbReference type="PROSITE-ProRule" id="PRU00464"/>
    </source>
</evidence>
<dbReference type="EMBL" id="JADFTS010000007">
    <property type="protein sequence ID" value="KAF9596543.1"/>
    <property type="molecule type" value="Genomic_DNA"/>
</dbReference>
<keyword evidence="4" id="KW-0862">Zinc</keyword>
<dbReference type="InterPro" id="IPR036265">
    <property type="entry name" value="HIT-like_sf"/>
</dbReference>
<feature type="domain" description="Macro" evidence="10">
    <location>
        <begin position="412"/>
        <end position="594"/>
    </location>
</feature>
<dbReference type="FunFam" id="3.30.428.10:FF:000004">
    <property type="entry name" value="aprataxin isoform X2"/>
    <property type="match status" value="1"/>
</dbReference>
<organism evidence="11 12">
    <name type="scientific">Coptis chinensis</name>
    <dbReference type="NCBI Taxonomy" id="261450"/>
    <lineage>
        <taxon>Eukaryota</taxon>
        <taxon>Viridiplantae</taxon>
        <taxon>Streptophyta</taxon>
        <taxon>Embryophyta</taxon>
        <taxon>Tracheophyta</taxon>
        <taxon>Spermatophyta</taxon>
        <taxon>Magnoliopsida</taxon>
        <taxon>Ranunculales</taxon>
        <taxon>Ranunculaceae</taxon>
        <taxon>Coptidoideae</taxon>
        <taxon>Coptis</taxon>
    </lineage>
</organism>
<dbReference type="Pfam" id="PF01661">
    <property type="entry name" value="Macro"/>
    <property type="match status" value="1"/>
</dbReference>
<feature type="region of interest" description="Disordered" evidence="8">
    <location>
        <begin position="617"/>
        <end position="642"/>
    </location>
</feature>
<dbReference type="InterPro" id="IPR027417">
    <property type="entry name" value="P-loop_NTPase"/>
</dbReference>
<dbReference type="Pfam" id="PF13671">
    <property type="entry name" value="AAA_33"/>
    <property type="match status" value="1"/>
</dbReference>
<evidence type="ECO:0000259" key="9">
    <source>
        <dbReference type="PROSITE" id="PS51084"/>
    </source>
</evidence>